<keyword evidence="2" id="KW-0238">DNA-binding</keyword>
<accession>A0ABT2LLZ2</accession>
<feature type="domain" description="HTH luxR-type" evidence="4">
    <location>
        <begin position="149"/>
        <end position="214"/>
    </location>
</feature>
<dbReference type="PANTHER" id="PTHR44688">
    <property type="entry name" value="DNA-BINDING TRANSCRIPTIONAL ACTIVATOR DEVR_DOSR"/>
    <property type="match status" value="1"/>
</dbReference>
<dbReference type="CDD" id="cd06170">
    <property type="entry name" value="LuxR_C_like"/>
    <property type="match status" value="1"/>
</dbReference>
<evidence type="ECO:0000256" key="1">
    <source>
        <dbReference type="ARBA" id="ARBA00023015"/>
    </source>
</evidence>
<dbReference type="InterPro" id="IPR005143">
    <property type="entry name" value="TF_LuxR_autoind-bd_dom"/>
</dbReference>
<dbReference type="Pfam" id="PF00196">
    <property type="entry name" value="GerE"/>
    <property type="match status" value="1"/>
</dbReference>
<evidence type="ECO:0000313" key="5">
    <source>
        <dbReference type="EMBL" id="MCT7375606.1"/>
    </source>
</evidence>
<dbReference type="InterPro" id="IPR016032">
    <property type="entry name" value="Sig_transdc_resp-reg_C-effctor"/>
</dbReference>
<evidence type="ECO:0000256" key="2">
    <source>
        <dbReference type="ARBA" id="ARBA00023125"/>
    </source>
</evidence>
<reference evidence="5 6" key="1">
    <citation type="submission" date="2022-09" db="EMBL/GenBank/DDBJ databases">
        <title>Chelativorans salina sp. nov., a novel slightly halophilic bacterium isolated from a saline lake sediment enrichment.</title>
        <authorList>
            <person name="Gao L."/>
            <person name="Fang B.-Z."/>
            <person name="Li W.-J."/>
        </authorList>
    </citation>
    <scope>NUCLEOTIDE SEQUENCE [LARGE SCALE GENOMIC DNA]</scope>
    <source>
        <strain evidence="5 6">EGI FJ00035</strain>
    </source>
</reference>
<dbReference type="EMBL" id="JAOCZP010000003">
    <property type="protein sequence ID" value="MCT7375606.1"/>
    <property type="molecule type" value="Genomic_DNA"/>
</dbReference>
<protein>
    <submittedName>
        <fullName evidence="5">LuxR family transcriptional regulator</fullName>
    </submittedName>
</protein>
<dbReference type="PANTHER" id="PTHR44688:SF16">
    <property type="entry name" value="DNA-BINDING TRANSCRIPTIONAL ACTIVATOR DEVR_DOSR"/>
    <property type="match status" value="1"/>
</dbReference>
<comment type="caution">
    <text evidence="5">The sequence shown here is derived from an EMBL/GenBank/DDBJ whole genome shotgun (WGS) entry which is preliminary data.</text>
</comment>
<keyword evidence="3" id="KW-0804">Transcription</keyword>
<organism evidence="5 6">
    <name type="scientific">Chelativorans salis</name>
    <dbReference type="NCBI Taxonomy" id="2978478"/>
    <lineage>
        <taxon>Bacteria</taxon>
        <taxon>Pseudomonadati</taxon>
        <taxon>Pseudomonadota</taxon>
        <taxon>Alphaproteobacteria</taxon>
        <taxon>Hyphomicrobiales</taxon>
        <taxon>Phyllobacteriaceae</taxon>
        <taxon>Chelativorans</taxon>
    </lineage>
</organism>
<keyword evidence="1" id="KW-0805">Transcription regulation</keyword>
<dbReference type="Proteomes" id="UP001320831">
    <property type="component" value="Unassembled WGS sequence"/>
</dbReference>
<dbReference type="SUPFAM" id="SSF46894">
    <property type="entry name" value="C-terminal effector domain of the bipartite response regulators"/>
    <property type="match status" value="1"/>
</dbReference>
<gene>
    <name evidence="5" type="ORF">N5A92_11240</name>
</gene>
<dbReference type="PROSITE" id="PS50043">
    <property type="entry name" value="HTH_LUXR_2"/>
    <property type="match status" value="1"/>
</dbReference>
<keyword evidence="6" id="KW-1185">Reference proteome</keyword>
<dbReference type="Pfam" id="PF03472">
    <property type="entry name" value="Autoind_bind"/>
    <property type="match status" value="1"/>
</dbReference>
<dbReference type="InterPro" id="IPR000792">
    <property type="entry name" value="Tscrpt_reg_LuxR_C"/>
</dbReference>
<sequence length="218" mass="24503">MEDAVFLVRDRLGLDHVTYMAAAYARPVDSPFICTTYPPQWVARYVLRRYLNVDPVVRAGFGSTRPFAWHELEWGEREQEFMADALDHGLGDKGYCIPVVDRAFRRSLLSLNTSMEADVWSSFIAASAPGLEKIARIIHDKAMHELSADSPAEPPLAPRQVECLLWTARGKEAKAIAAILDLSEFTVRSYLRTARQKLECRTLSQAVAKAIQRGIINP</sequence>
<dbReference type="InterPro" id="IPR036388">
    <property type="entry name" value="WH-like_DNA-bd_sf"/>
</dbReference>
<dbReference type="InterPro" id="IPR036693">
    <property type="entry name" value="TF_LuxR_autoind-bd_dom_sf"/>
</dbReference>
<dbReference type="RefSeq" id="WP_260903577.1">
    <property type="nucleotide sequence ID" value="NZ_JAOCZP010000003.1"/>
</dbReference>
<evidence type="ECO:0000313" key="6">
    <source>
        <dbReference type="Proteomes" id="UP001320831"/>
    </source>
</evidence>
<dbReference type="PRINTS" id="PR00038">
    <property type="entry name" value="HTHLUXR"/>
</dbReference>
<dbReference type="Gene3D" id="3.30.450.80">
    <property type="entry name" value="Transcription factor LuxR-like, autoinducer-binding domain"/>
    <property type="match status" value="1"/>
</dbReference>
<proteinExistence type="predicted"/>
<dbReference type="SMART" id="SM00421">
    <property type="entry name" value="HTH_LUXR"/>
    <property type="match status" value="1"/>
</dbReference>
<evidence type="ECO:0000256" key="3">
    <source>
        <dbReference type="ARBA" id="ARBA00023163"/>
    </source>
</evidence>
<name>A0ABT2LLZ2_9HYPH</name>
<dbReference type="SUPFAM" id="SSF75516">
    <property type="entry name" value="Pheromone-binding domain of LuxR-like quorum-sensing transcription factors"/>
    <property type="match status" value="1"/>
</dbReference>
<dbReference type="Gene3D" id="1.10.10.10">
    <property type="entry name" value="Winged helix-like DNA-binding domain superfamily/Winged helix DNA-binding domain"/>
    <property type="match status" value="1"/>
</dbReference>
<evidence type="ECO:0000259" key="4">
    <source>
        <dbReference type="PROSITE" id="PS50043"/>
    </source>
</evidence>